<organism evidence="3 4">
    <name type="scientific">Paractinoplanes durhamensis</name>
    <dbReference type="NCBI Taxonomy" id="113563"/>
    <lineage>
        <taxon>Bacteria</taxon>
        <taxon>Bacillati</taxon>
        <taxon>Actinomycetota</taxon>
        <taxon>Actinomycetes</taxon>
        <taxon>Micromonosporales</taxon>
        <taxon>Micromonosporaceae</taxon>
        <taxon>Paractinoplanes</taxon>
    </lineage>
</organism>
<protein>
    <recommendedName>
        <fullName evidence="5">Fibronectin type-III domain-containing protein</fullName>
    </recommendedName>
</protein>
<evidence type="ECO:0000313" key="4">
    <source>
        <dbReference type="Proteomes" id="UP000637628"/>
    </source>
</evidence>
<evidence type="ECO:0008006" key="5">
    <source>
        <dbReference type="Google" id="ProtNLM"/>
    </source>
</evidence>
<reference evidence="3 4" key="1">
    <citation type="submission" date="2021-01" db="EMBL/GenBank/DDBJ databases">
        <title>Whole genome shotgun sequence of Actinoplanes durhamensis NBRC 14914.</title>
        <authorList>
            <person name="Komaki H."/>
            <person name="Tamura T."/>
        </authorList>
    </citation>
    <scope>NUCLEOTIDE SEQUENCE [LARGE SCALE GENOMIC DNA]</scope>
    <source>
        <strain evidence="3 4">NBRC 14914</strain>
    </source>
</reference>
<accession>A0ABQ3YP67</accession>
<sequence length="204" mass="20583">MKFLIGAAVVLALGVGGTALAYAGGWTITGNAAVSAKVAKMPRGVTPSAAEQSGRAVVSWSAQEITDGVLMDHYVVTAHSVDDPPLPDIARTVAASGSATETVAFPAAELAGGRWYWTIAPLYRTWTGEESGKSQRLTFPGSPAPRPAGDDPAVAPTTDSSTPATPATTPATTAPAVVDTPVDPPETTPATAEPAPSETETTGS</sequence>
<feature type="region of interest" description="Disordered" evidence="1">
    <location>
        <begin position="129"/>
        <end position="204"/>
    </location>
</feature>
<evidence type="ECO:0000256" key="2">
    <source>
        <dbReference type="SAM" id="SignalP"/>
    </source>
</evidence>
<evidence type="ECO:0000256" key="1">
    <source>
        <dbReference type="SAM" id="MobiDB-lite"/>
    </source>
</evidence>
<dbReference type="RefSeq" id="WP_203724772.1">
    <property type="nucleotide sequence ID" value="NZ_BAAATX010000004.1"/>
</dbReference>
<dbReference type="Proteomes" id="UP000637628">
    <property type="component" value="Unassembled WGS sequence"/>
</dbReference>
<feature type="chain" id="PRO_5045206033" description="Fibronectin type-III domain-containing protein" evidence="2">
    <location>
        <begin position="22"/>
        <end position="204"/>
    </location>
</feature>
<name>A0ABQ3YP67_9ACTN</name>
<gene>
    <name evidence="3" type="ORF">Adu01nite_07210</name>
</gene>
<feature type="signal peptide" evidence="2">
    <location>
        <begin position="1"/>
        <end position="21"/>
    </location>
</feature>
<dbReference type="EMBL" id="BOML01000006">
    <property type="protein sequence ID" value="GID99370.1"/>
    <property type="molecule type" value="Genomic_DNA"/>
</dbReference>
<comment type="caution">
    <text evidence="3">The sequence shown here is derived from an EMBL/GenBank/DDBJ whole genome shotgun (WGS) entry which is preliminary data.</text>
</comment>
<feature type="compositionally biased region" description="Low complexity" evidence="1">
    <location>
        <begin position="188"/>
        <end position="204"/>
    </location>
</feature>
<keyword evidence="4" id="KW-1185">Reference proteome</keyword>
<feature type="compositionally biased region" description="Low complexity" evidence="1">
    <location>
        <begin position="152"/>
        <end position="181"/>
    </location>
</feature>
<keyword evidence="2" id="KW-0732">Signal</keyword>
<proteinExistence type="predicted"/>
<evidence type="ECO:0000313" key="3">
    <source>
        <dbReference type="EMBL" id="GID99370.1"/>
    </source>
</evidence>